<name>A0A1H7TER4_OLID1</name>
<feature type="domain" description="DUF5107" evidence="2">
    <location>
        <begin position="45"/>
        <end position="350"/>
    </location>
</feature>
<protein>
    <recommendedName>
        <fullName evidence="2">DUF5107 domain-containing protein</fullName>
    </recommendedName>
</protein>
<dbReference type="Proteomes" id="UP000199421">
    <property type="component" value="Unassembled WGS sequence"/>
</dbReference>
<dbReference type="SUPFAM" id="SSF48452">
    <property type="entry name" value="TPR-like"/>
    <property type="match status" value="1"/>
</dbReference>
<feature type="chain" id="PRO_5011582300" description="DUF5107 domain-containing protein" evidence="1">
    <location>
        <begin position="22"/>
        <end position="1035"/>
    </location>
</feature>
<dbReference type="RefSeq" id="WP_162276617.1">
    <property type="nucleotide sequence ID" value="NZ_FOAF01000004.1"/>
</dbReference>
<evidence type="ECO:0000256" key="1">
    <source>
        <dbReference type="SAM" id="SignalP"/>
    </source>
</evidence>
<reference evidence="4" key="1">
    <citation type="submission" date="2016-10" db="EMBL/GenBank/DDBJ databases">
        <authorList>
            <person name="Varghese N."/>
            <person name="Submissions S."/>
        </authorList>
    </citation>
    <scope>NUCLEOTIDE SEQUENCE [LARGE SCALE GENOMIC DNA]</scope>
    <source>
        <strain evidence="4">DSM 18733</strain>
    </source>
</reference>
<dbReference type="Pfam" id="PF17128">
    <property type="entry name" value="DUF5107"/>
    <property type="match status" value="1"/>
</dbReference>
<dbReference type="Gene3D" id="1.25.40.10">
    <property type="entry name" value="Tetratricopeptide repeat domain"/>
    <property type="match status" value="2"/>
</dbReference>
<organism evidence="3 4">
    <name type="scientific">Olivibacter domesticus</name>
    <name type="common">Pseudosphingobacterium domesticum</name>
    <dbReference type="NCBI Taxonomy" id="407022"/>
    <lineage>
        <taxon>Bacteria</taxon>
        <taxon>Pseudomonadati</taxon>
        <taxon>Bacteroidota</taxon>
        <taxon>Sphingobacteriia</taxon>
        <taxon>Sphingobacteriales</taxon>
        <taxon>Sphingobacteriaceae</taxon>
        <taxon>Olivibacter</taxon>
    </lineage>
</organism>
<evidence type="ECO:0000313" key="4">
    <source>
        <dbReference type="Proteomes" id="UP000199421"/>
    </source>
</evidence>
<keyword evidence="1" id="KW-0732">Signal</keyword>
<dbReference type="AlphaFoldDB" id="A0A1H7TER4"/>
<dbReference type="STRING" id="407022.SAMN05661044_03475"/>
<keyword evidence="4" id="KW-1185">Reference proteome</keyword>
<dbReference type="InterPro" id="IPR011990">
    <property type="entry name" value="TPR-like_helical_dom_sf"/>
</dbReference>
<accession>A0A1H7TER4</accession>
<sequence>MMKPIFITLICLPLALGAQQAATIKETTKTYTTYPFSDPDPIPSTAKIYPYYRFDGFTDKPVQRDWKVVELENDFIKVQIMPEIGGKIWTAFDKKAQRDFLYNNGVVKFRDIAMRGPWTSGGIEANYGIIGHTPNTSTPVDYLTKTNEDGSVSCFISTLDLLTRTRWVLEIKLEKDKAFFATRSFWSNTNPVEQPYYTWMNLGVPAGDDLQFIYPGNHYIGHDGDSHAWPLDSNGRDLSFYAQNNFEGSKSYHVLGTHSNYFSAYWKDHDYGMVRYADREDKLGKKIFLWAQSGEGKIWETLLTDKSGQYVEIQSGRLFNQNVFESNFTPFKQLGFAPYQSDTWTEYWYPYKNIGKPVGANLLGTFAITQQANKVQIKLNPNCSINDSLFLYNDENEIIAAKYVKLAVGQMFREEVVLPSNEIATKLKLQGTVLNFSGVESNKALHRPLDAPTNVDTATAYGLYLQGRDLMRFRNYSDAKPKIRQSLSKEAYFVPSLVEMAKLQWFHMAYDSVFFYMQRALSVDTYHAEANYYYGLASTKLGKTYDALDGFEVASLDPGMQAAAYTALSKCYVRKGDIIKSLDYAGRALKNNQVNIEALQLQYLNARLLNLKELKSSVEKDILRIDPLNHFVRFEQYLEKRDSHTKELFVSLIRNEMPVQTFLELAIWYANLQQHRTAVAVLDLAPKNAEVIYWLAWLNKDRDEEKQKWLELAQKADMQQIFPFREESAEVLNWALQEDTSWRPSYLLALIQSFRNNKTQAFQLLSKVTKAVDFAPFYILRARLTEEQYRDRQLKDLEQAVKIDNKEWRYGQLLARSLSNKKMYEQALEELKPYYEANPANYIIGMDYVRILILNHDYLEADNVLKHIHILPFEGATAGHKYYEEVKLMLAIQALDDKKYTLARSKLVEAKAWPINLGVGEPYEEMKDQRVIDWIDAELNRKMGNKQEYQKLLLKIAESNINPTAAATLLQVAAYKKLGRNDEANLLGKRWFESQKDPIVKTKIAPMLERLQHDAEVDVKQIISLTARKEDERLF</sequence>
<dbReference type="EMBL" id="FOAF01000004">
    <property type="protein sequence ID" value="SEL82786.1"/>
    <property type="molecule type" value="Genomic_DNA"/>
</dbReference>
<evidence type="ECO:0000313" key="3">
    <source>
        <dbReference type="EMBL" id="SEL82786.1"/>
    </source>
</evidence>
<dbReference type="InterPro" id="IPR033396">
    <property type="entry name" value="DUF5107"/>
</dbReference>
<proteinExistence type="predicted"/>
<feature type="signal peptide" evidence="1">
    <location>
        <begin position="1"/>
        <end position="21"/>
    </location>
</feature>
<gene>
    <name evidence="3" type="ORF">SAMN05661044_03475</name>
</gene>
<evidence type="ECO:0000259" key="2">
    <source>
        <dbReference type="Pfam" id="PF17128"/>
    </source>
</evidence>